<feature type="domain" description="Rhodopsin" evidence="7">
    <location>
        <begin position="38"/>
        <end position="286"/>
    </location>
</feature>
<evidence type="ECO:0000256" key="2">
    <source>
        <dbReference type="ARBA" id="ARBA00022692"/>
    </source>
</evidence>
<organism evidence="8 9">
    <name type="scientific">Metarhizium rileyi (strain RCEF 4871)</name>
    <name type="common">Nomuraea rileyi</name>
    <dbReference type="NCBI Taxonomy" id="1649241"/>
    <lineage>
        <taxon>Eukaryota</taxon>
        <taxon>Fungi</taxon>
        <taxon>Dikarya</taxon>
        <taxon>Ascomycota</taxon>
        <taxon>Pezizomycotina</taxon>
        <taxon>Sordariomycetes</taxon>
        <taxon>Hypocreomycetidae</taxon>
        <taxon>Hypocreales</taxon>
        <taxon>Clavicipitaceae</taxon>
        <taxon>Metarhizium</taxon>
    </lineage>
</organism>
<evidence type="ECO:0000256" key="4">
    <source>
        <dbReference type="ARBA" id="ARBA00023136"/>
    </source>
</evidence>
<evidence type="ECO:0000313" key="9">
    <source>
        <dbReference type="Proteomes" id="UP000317257"/>
    </source>
</evidence>
<comment type="subcellular location">
    <subcellularLocation>
        <location evidence="1">Membrane</location>
        <topology evidence="1">Multi-pass membrane protein</topology>
    </subcellularLocation>
</comment>
<evidence type="ECO:0000256" key="3">
    <source>
        <dbReference type="ARBA" id="ARBA00022989"/>
    </source>
</evidence>
<feature type="transmembrane region" description="Helical" evidence="6">
    <location>
        <begin position="15"/>
        <end position="36"/>
    </location>
</feature>
<gene>
    <name evidence="8" type="ORF">ED733_000625</name>
</gene>
<dbReference type="PANTHER" id="PTHR33048:SF105">
    <property type="match status" value="1"/>
</dbReference>
<comment type="similarity">
    <text evidence="5">Belongs to the SAT4 family.</text>
</comment>
<keyword evidence="2 6" id="KW-0812">Transmembrane</keyword>
<protein>
    <recommendedName>
        <fullName evidence="7">Rhodopsin domain-containing protein</fullName>
    </recommendedName>
</protein>
<dbReference type="EMBL" id="SBHS01000003">
    <property type="protein sequence ID" value="TWU77217.1"/>
    <property type="molecule type" value="Genomic_DNA"/>
</dbReference>
<accession>A0A5C6GKT6</accession>
<comment type="caution">
    <text evidence="8">The sequence shown here is derived from an EMBL/GenBank/DDBJ whole genome shotgun (WGS) entry which is preliminary data.</text>
</comment>
<feature type="transmembrane region" description="Helical" evidence="6">
    <location>
        <begin position="116"/>
        <end position="137"/>
    </location>
</feature>
<name>A0A5C6GKT6_METRR</name>
<sequence length="382" mass="41427">MSPIPPFEPPPGQEALFASVTIEEVTLCAIGIAVTIVRVCARATAVGLKGLRGDDYLVMVAAFFYAIMTAISSCIGHFTGGETNASLTDYERAALLPDSLEFQRRVIGSKLQIGAWLSYMLCLWTLKAALLVLYLRLTTGLGRHYAVRIYIGFGLVIASWITVLVNLFLACRPFHKYWQVQPDPGNTCQPTVSYQIVWVNLSLNVFTDLYLISIPAPLLWQSSMRTIKKIGLILLFSGGLLVAACAILRSSLVFTESFGRNGFACLWAAREVCVAVVTTNLPIVVPRLVHWLAPMFGSILSLGSQKMDKVSSGFQTVGGGGRNRPSWVGRGAPTPNPITDMTLTLTLTSSEVEIKDATELHALDAACLRGSECQSIDPPPKG</sequence>
<dbReference type="InterPro" id="IPR052337">
    <property type="entry name" value="SAT4-like"/>
</dbReference>
<evidence type="ECO:0000256" key="1">
    <source>
        <dbReference type="ARBA" id="ARBA00004141"/>
    </source>
</evidence>
<dbReference type="Pfam" id="PF20684">
    <property type="entry name" value="Fung_rhodopsin"/>
    <property type="match status" value="1"/>
</dbReference>
<keyword evidence="3 6" id="KW-1133">Transmembrane helix</keyword>
<dbReference type="InterPro" id="IPR049326">
    <property type="entry name" value="Rhodopsin_dom_fungi"/>
</dbReference>
<dbReference type="GO" id="GO:0016020">
    <property type="term" value="C:membrane"/>
    <property type="evidence" value="ECO:0007669"/>
    <property type="project" value="UniProtKB-SubCell"/>
</dbReference>
<keyword evidence="4 6" id="KW-0472">Membrane</keyword>
<feature type="transmembrane region" description="Helical" evidence="6">
    <location>
        <begin position="56"/>
        <end position="78"/>
    </location>
</feature>
<evidence type="ECO:0000256" key="6">
    <source>
        <dbReference type="SAM" id="Phobius"/>
    </source>
</evidence>
<proteinExistence type="inferred from homology"/>
<reference evidence="9" key="1">
    <citation type="submission" date="2018-12" db="EMBL/GenBank/DDBJ databases">
        <title>The complete genome of Metarhizium rileyi, a key fungal pathogen of Lepidoptera.</title>
        <authorList>
            <person name="Binneck E."/>
            <person name="Lastra C.C.L."/>
            <person name="Sosa-Gomez D.R."/>
        </authorList>
    </citation>
    <scope>NUCLEOTIDE SEQUENCE [LARGE SCALE GENOMIC DNA]</scope>
    <source>
        <strain evidence="9">Cep018-CH2</strain>
    </source>
</reference>
<dbReference type="PANTHER" id="PTHR33048">
    <property type="entry name" value="PTH11-LIKE INTEGRAL MEMBRANE PROTEIN (AFU_ORTHOLOGUE AFUA_5G11245)"/>
    <property type="match status" value="1"/>
</dbReference>
<evidence type="ECO:0000313" key="8">
    <source>
        <dbReference type="EMBL" id="TWU77217.1"/>
    </source>
</evidence>
<feature type="transmembrane region" description="Helical" evidence="6">
    <location>
        <begin position="149"/>
        <end position="175"/>
    </location>
</feature>
<feature type="transmembrane region" description="Helical" evidence="6">
    <location>
        <begin position="232"/>
        <end position="252"/>
    </location>
</feature>
<evidence type="ECO:0000259" key="7">
    <source>
        <dbReference type="Pfam" id="PF20684"/>
    </source>
</evidence>
<feature type="transmembrane region" description="Helical" evidence="6">
    <location>
        <begin position="195"/>
        <end position="220"/>
    </location>
</feature>
<evidence type="ECO:0000256" key="5">
    <source>
        <dbReference type="ARBA" id="ARBA00038359"/>
    </source>
</evidence>
<dbReference type="Proteomes" id="UP000317257">
    <property type="component" value="Unassembled WGS sequence"/>
</dbReference>
<dbReference type="AlphaFoldDB" id="A0A5C6GKT6"/>